<protein>
    <submittedName>
        <fullName evidence="2">Uncharacterized protein</fullName>
    </submittedName>
</protein>
<dbReference type="AlphaFoldDB" id="A0A9X2IF46"/>
<organism evidence="2 3">
    <name type="scientific">Nocardioides bruguierae</name>
    <dbReference type="NCBI Taxonomy" id="2945102"/>
    <lineage>
        <taxon>Bacteria</taxon>
        <taxon>Bacillati</taxon>
        <taxon>Actinomycetota</taxon>
        <taxon>Actinomycetes</taxon>
        <taxon>Propionibacteriales</taxon>
        <taxon>Nocardioidaceae</taxon>
        <taxon>Nocardioides</taxon>
    </lineage>
</organism>
<comment type="caution">
    <text evidence="2">The sequence shown here is derived from an EMBL/GenBank/DDBJ whole genome shotgun (WGS) entry which is preliminary data.</text>
</comment>
<evidence type="ECO:0000313" key="3">
    <source>
        <dbReference type="Proteomes" id="UP001139485"/>
    </source>
</evidence>
<proteinExistence type="predicted"/>
<keyword evidence="1" id="KW-1133">Transmembrane helix</keyword>
<reference evidence="2" key="1">
    <citation type="submission" date="2022-05" db="EMBL/GenBank/DDBJ databases">
        <authorList>
            <person name="Tuo L."/>
        </authorList>
    </citation>
    <scope>NUCLEOTIDE SEQUENCE</scope>
    <source>
        <strain evidence="2">BSK12Z-4</strain>
    </source>
</reference>
<dbReference type="EMBL" id="JAMOIL010000007">
    <property type="protein sequence ID" value="MCM0620019.1"/>
    <property type="molecule type" value="Genomic_DNA"/>
</dbReference>
<feature type="transmembrane region" description="Helical" evidence="1">
    <location>
        <begin position="53"/>
        <end position="76"/>
    </location>
</feature>
<gene>
    <name evidence="2" type="ORF">M8330_06885</name>
</gene>
<sequence>MTNAAVPLAEVTLDPTVDTALDRSPTTLPEAGVGTRLAAMADRPLISVWTRTLAGLGVALVGAGAAWGLALVLGGLNSYAWADDALVPADGSAHEVAVTAGETTRMWTTTGAVPGCRVGDAASGERLALAPSQALTRPAGSSTWTSGGQFVPTSGLVTVACAASGPDVVAIGAGGTVAFDLGDSRTQAPLGLTIIGVALVTMALVLVAAQHQGTAPAPGKRR</sequence>
<dbReference type="Proteomes" id="UP001139485">
    <property type="component" value="Unassembled WGS sequence"/>
</dbReference>
<name>A0A9X2IF46_9ACTN</name>
<keyword evidence="1" id="KW-0812">Transmembrane</keyword>
<accession>A0A9X2IF46</accession>
<evidence type="ECO:0000256" key="1">
    <source>
        <dbReference type="SAM" id="Phobius"/>
    </source>
</evidence>
<feature type="transmembrane region" description="Helical" evidence="1">
    <location>
        <begin position="190"/>
        <end position="209"/>
    </location>
</feature>
<dbReference type="RefSeq" id="WP_250826718.1">
    <property type="nucleotide sequence ID" value="NZ_JAMOIL010000007.1"/>
</dbReference>
<keyword evidence="3" id="KW-1185">Reference proteome</keyword>
<keyword evidence="1" id="KW-0472">Membrane</keyword>
<evidence type="ECO:0000313" key="2">
    <source>
        <dbReference type="EMBL" id="MCM0620019.1"/>
    </source>
</evidence>